<proteinExistence type="predicted"/>
<organism evidence="1 2">
    <name type="scientific">Paenibacillus tyrfis</name>
    <dbReference type="NCBI Taxonomy" id="1501230"/>
    <lineage>
        <taxon>Bacteria</taxon>
        <taxon>Bacillati</taxon>
        <taxon>Bacillota</taxon>
        <taxon>Bacilli</taxon>
        <taxon>Bacillales</taxon>
        <taxon>Paenibacillaceae</taxon>
        <taxon>Paenibacillus</taxon>
    </lineage>
</organism>
<dbReference type="AlphaFoldDB" id="A0A081NXV9"/>
<name>A0A081NXV9_9BACL</name>
<sequence length="61" mass="7205">MIELGVKPQQRAAFHSVKDRLKTHEDRDFIYLEPRLKARVKIRNWTKAGLLRAPAFVEFVL</sequence>
<dbReference type="eggNOG" id="COG1793">
    <property type="taxonomic scope" value="Bacteria"/>
</dbReference>
<protein>
    <submittedName>
        <fullName evidence="1">Uncharacterized protein</fullName>
    </submittedName>
</protein>
<evidence type="ECO:0000313" key="1">
    <source>
        <dbReference type="EMBL" id="KEQ23282.1"/>
    </source>
</evidence>
<reference evidence="1 2" key="1">
    <citation type="submission" date="2014-06" db="EMBL/GenBank/DDBJ databases">
        <title>Draft genome sequence of Paenibacillus sp. MSt1.</title>
        <authorList>
            <person name="Aw Y.K."/>
            <person name="Ong K.S."/>
            <person name="Gan H.M."/>
            <person name="Lee S.M."/>
        </authorList>
    </citation>
    <scope>NUCLEOTIDE SEQUENCE [LARGE SCALE GENOMIC DNA]</scope>
    <source>
        <strain evidence="1 2">MSt1</strain>
    </source>
</reference>
<keyword evidence="2" id="KW-1185">Reference proteome</keyword>
<dbReference type="Gene3D" id="2.40.50.140">
    <property type="entry name" value="Nucleic acid-binding proteins"/>
    <property type="match status" value="1"/>
</dbReference>
<dbReference type="Proteomes" id="UP000028123">
    <property type="component" value="Unassembled WGS sequence"/>
</dbReference>
<dbReference type="SUPFAM" id="SSF50249">
    <property type="entry name" value="Nucleic acid-binding proteins"/>
    <property type="match status" value="1"/>
</dbReference>
<evidence type="ECO:0000313" key="2">
    <source>
        <dbReference type="Proteomes" id="UP000028123"/>
    </source>
</evidence>
<accession>A0A081NXV9</accession>
<dbReference type="EMBL" id="JNVM01000023">
    <property type="protein sequence ID" value="KEQ23282.1"/>
    <property type="molecule type" value="Genomic_DNA"/>
</dbReference>
<dbReference type="InterPro" id="IPR012340">
    <property type="entry name" value="NA-bd_OB-fold"/>
</dbReference>
<comment type="caution">
    <text evidence="1">The sequence shown here is derived from an EMBL/GenBank/DDBJ whole genome shotgun (WGS) entry which is preliminary data.</text>
</comment>
<gene>
    <name evidence="1" type="ORF">ET33_16730</name>
</gene>